<name>A0AB34PNB6_CANAX</name>
<accession>A0AB34PNB6</accession>
<sequence length="117" mass="13959">MSQSEDEVCSSYFFFLINFCKWVAEYFLHKLNTVYYPIFFKISLILYRFDRKTEGNEKTISCTMDKLMLHRFFDVTFSHTKCLEPFLGIKNICSNCISKTNQKSYPPHQPTNCSQYK</sequence>
<proteinExistence type="predicted"/>
<protein>
    <submittedName>
        <fullName evidence="1">Uncharacterized protein</fullName>
    </submittedName>
</protein>
<evidence type="ECO:0000313" key="1">
    <source>
        <dbReference type="EMBL" id="KGR07772.1"/>
    </source>
</evidence>
<comment type="caution">
    <text evidence="1">The sequence shown here is derived from an EMBL/GenBank/DDBJ whole genome shotgun (WGS) entry which is preliminary data.</text>
</comment>
<gene>
    <name evidence="1" type="ORF">MG3_04327</name>
</gene>
<dbReference type="EMBL" id="AJIX01000031">
    <property type="protein sequence ID" value="KGR07772.1"/>
    <property type="molecule type" value="Genomic_DNA"/>
</dbReference>
<dbReference type="AlphaFoldDB" id="A0AB34PNB6"/>
<evidence type="ECO:0000313" key="2">
    <source>
        <dbReference type="Proteomes" id="UP000030161"/>
    </source>
</evidence>
<organism evidence="1 2">
    <name type="scientific">Candida albicans P78048</name>
    <dbReference type="NCBI Taxonomy" id="1094989"/>
    <lineage>
        <taxon>Eukaryota</taxon>
        <taxon>Fungi</taxon>
        <taxon>Dikarya</taxon>
        <taxon>Ascomycota</taxon>
        <taxon>Saccharomycotina</taxon>
        <taxon>Pichiomycetes</taxon>
        <taxon>Debaryomycetaceae</taxon>
        <taxon>Candida/Lodderomyces clade</taxon>
        <taxon>Candida</taxon>
    </lineage>
</organism>
<dbReference type="Proteomes" id="UP000030161">
    <property type="component" value="Unassembled WGS sequence"/>
</dbReference>
<reference evidence="1 2" key="1">
    <citation type="submission" date="2013-12" db="EMBL/GenBank/DDBJ databases">
        <title>The Genome Sequence of Candida albicans P78048.</title>
        <authorList>
            <consortium name="The Broad Institute Genome Sequencing Platform"/>
            <consortium name="The Broad Institute Genome Sequencing Center for Infectious Disease"/>
            <person name="Cuomo C."/>
            <person name="Bennett R."/>
            <person name="Hirakawa M."/>
            <person name="Noverr M."/>
            <person name="Mitchell A."/>
            <person name="Young S.K."/>
            <person name="Zeng Q."/>
            <person name="Gargeya S."/>
            <person name="Fitzgerald M."/>
            <person name="Abouelleil A."/>
            <person name="Alvarado L."/>
            <person name="Berlin A.M."/>
            <person name="Chapman S.B."/>
            <person name="Dewar J."/>
            <person name="Goldberg J."/>
            <person name="Griggs A."/>
            <person name="Gujja S."/>
            <person name="Hansen M."/>
            <person name="Howarth C."/>
            <person name="Imamovic A."/>
            <person name="Larimer J."/>
            <person name="McCowan C."/>
            <person name="Murphy C."/>
            <person name="Pearson M."/>
            <person name="Priest M."/>
            <person name="Roberts A."/>
            <person name="Saif S."/>
            <person name="Shea T."/>
            <person name="Sykes S."/>
            <person name="Wortman J."/>
            <person name="Nusbaum C."/>
            <person name="Birren B."/>
        </authorList>
    </citation>
    <scope>NUCLEOTIDE SEQUENCE [LARGE SCALE GENOMIC DNA]</scope>
    <source>
        <strain evidence="1 2">P78048</strain>
    </source>
</reference>